<keyword evidence="6 10" id="KW-0274">FAD</keyword>
<dbReference type="PIRSF" id="PIRSF006268">
    <property type="entry name" value="ApbE"/>
    <property type="match status" value="1"/>
</dbReference>
<evidence type="ECO:0000256" key="12">
    <source>
        <dbReference type="RuleBase" id="RU363002"/>
    </source>
</evidence>
<reference evidence="13" key="2">
    <citation type="journal article" date="2021" name="PeerJ">
        <title>Extensive microbial diversity within the chicken gut microbiome revealed by metagenomics and culture.</title>
        <authorList>
            <person name="Gilroy R."/>
            <person name="Ravi A."/>
            <person name="Getino M."/>
            <person name="Pursley I."/>
            <person name="Horton D.L."/>
            <person name="Alikhan N.F."/>
            <person name="Baker D."/>
            <person name="Gharbi K."/>
            <person name="Hall N."/>
            <person name="Watson M."/>
            <person name="Adriaenssens E.M."/>
            <person name="Foster-Nyarko E."/>
            <person name="Jarju S."/>
            <person name="Secka A."/>
            <person name="Antonio M."/>
            <person name="Oren A."/>
            <person name="Chaudhuri R.R."/>
            <person name="La Ragione R."/>
            <person name="Hildebrand F."/>
            <person name="Pallen M.J."/>
        </authorList>
    </citation>
    <scope>NUCLEOTIDE SEQUENCE</scope>
    <source>
        <strain evidence="13">CHK188-20938</strain>
    </source>
</reference>
<keyword evidence="12" id="KW-0732">Signal</keyword>
<keyword evidence="5 10" id="KW-0479">Metal-binding</keyword>
<keyword evidence="3 10" id="KW-0285">Flavoprotein</keyword>
<feature type="binding site" evidence="11">
    <location>
        <position position="286"/>
    </location>
    <ligand>
        <name>Mg(2+)</name>
        <dbReference type="ChEBI" id="CHEBI:18420"/>
    </ligand>
</feature>
<dbReference type="InterPro" id="IPR024932">
    <property type="entry name" value="ApbE"/>
</dbReference>
<evidence type="ECO:0000256" key="5">
    <source>
        <dbReference type="ARBA" id="ARBA00022723"/>
    </source>
</evidence>
<name>A0A9D1P3R9_9FIRM</name>
<dbReference type="EC" id="2.7.1.180" evidence="1 10"/>
<keyword evidence="12" id="KW-0997">Cell inner membrane</keyword>
<dbReference type="InterPro" id="IPR003374">
    <property type="entry name" value="ApbE-like_sf"/>
</dbReference>
<organism evidence="13 14">
    <name type="scientific">Candidatus Scatomonas pullistercoris</name>
    <dbReference type="NCBI Taxonomy" id="2840920"/>
    <lineage>
        <taxon>Bacteria</taxon>
        <taxon>Bacillati</taxon>
        <taxon>Bacillota</taxon>
        <taxon>Clostridia</taxon>
        <taxon>Lachnospirales</taxon>
        <taxon>Lachnospiraceae</taxon>
        <taxon>Lachnospiraceae incertae sedis</taxon>
        <taxon>Candidatus Scatomonas</taxon>
    </lineage>
</organism>
<keyword evidence="12" id="KW-0449">Lipoprotein</keyword>
<evidence type="ECO:0000256" key="11">
    <source>
        <dbReference type="PIRSR" id="PIRSR006268-2"/>
    </source>
</evidence>
<evidence type="ECO:0000256" key="7">
    <source>
        <dbReference type="ARBA" id="ARBA00022842"/>
    </source>
</evidence>
<evidence type="ECO:0000256" key="10">
    <source>
        <dbReference type="PIRNR" id="PIRNR006268"/>
    </source>
</evidence>
<feature type="signal peptide" evidence="12">
    <location>
        <begin position="1"/>
        <end position="21"/>
    </location>
</feature>
<keyword evidence="4 10" id="KW-0808">Transferase</keyword>
<evidence type="ECO:0000256" key="1">
    <source>
        <dbReference type="ARBA" id="ARBA00011955"/>
    </source>
</evidence>
<accession>A0A9D1P3R9</accession>
<comment type="subcellular location">
    <subcellularLocation>
        <location evidence="12">Cell inner membrane</location>
        <topology evidence="12">Lipid-anchor</topology>
        <orientation evidence="12">Periplasmic side</orientation>
    </subcellularLocation>
</comment>
<dbReference type="GO" id="GO:0046872">
    <property type="term" value="F:metal ion binding"/>
    <property type="evidence" value="ECO:0007669"/>
    <property type="project" value="UniProtKB-UniRule"/>
</dbReference>
<dbReference type="GO" id="GO:0016740">
    <property type="term" value="F:transferase activity"/>
    <property type="evidence" value="ECO:0007669"/>
    <property type="project" value="UniProtKB-UniRule"/>
</dbReference>
<keyword evidence="12" id="KW-1003">Cell membrane</keyword>
<sequence>MARRIILLLCAALSGSLAGCAGQETAMQEGTGIYFDTVVSFQIAGDESGELLEGCLDLCGEMERIFSRTNAESELYAVNHREGNTVELSEDLAAVVELGIRFYSLTDGKLDITVAPLCQLWDFSGGREEPPSQEEIDAALEKVDGSSIRLEGRTLYFDREDTELDLGALAKGYISDKLKEYLEENGAEHALINLGGNVMTLGTQPDGDPWRVGIQEPFAERGTLSRVVQVEDQAVISAGTYERYFQWEGKLYHHILDPDTGYPADTGLSQVTILCDRGILGDALSTSVLLLGEERGARLLEMFPEASRIV</sequence>
<comment type="catalytic activity">
    <reaction evidence="9 10 12">
        <text>L-threonyl-[protein] + FAD = FMN-L-threonyl-[protein] + AMP + H(+)</text>
        <dbReference type="Rhea" id="RHEA:36847"/>
        <dbReference type="Rhea" id="RHEA-COMP:11060"/>
        <dbReference type="Rhea" id="RHEA-COMP:11061"/>
        <dbReference type="ChEBI" id="CHEBI:15378"/>
        <dbReference type="ChEBI" id="CHEBI:30013"/>
        <dbReference type="ChEBI" id="CHEBI:57692"/>
        <dbReference type="ChEBI" id="CHEBI:74257"/>
        <dbReference type="ChEBI" id="CHEBI:456215"/>
        <dbReference type="EC" id="2.7.1.180"/>
    </reaction>
</comment>
<dbReference type="Gene3D" id="3.10.520.10">
    <property type="entry name" value="ApbE-like domains"/>
    <property type="match status" value="1"/>
</dbReference>
<dbReference type="SUPFAM" id="SSF143631">
    <property type="entry name" value="ApbE-like"/>
    <property type="match status" value="1"/>
</dbReference>
<protein>
    <recommendedName>
        <fullName evidence="2 10">FAD:protein FMN transferase</fullName>
        <ecNumber evidence="1 10">2.7.1.180</ecNumber>
    </recommendedName>
    <alternativeName>
        <fullName evidence="8 10">Flavin transferase</fullName>
    </alternativeName>
</protein>
<keyword evidence="7 10" id="KW-0460">Magnesium</keyword>
<evidence type="ECO:0000256" key="6">
    <source>
        <dbReference type="ARBA" id="ARBA00022827"/>
    </source>
</evidence>
<feature type="chain" id="PRO_5039760567" description="FAD:protein FMN transferase" evidence="12">
    <location>
        <begin position="22"/>
        <end position="310"/>
    </location>
</feature>
<evidence type="ECO:0000313" key="14">
    <source>
        <dbReference type="Proteomes" id="UP000824169"/>
    </source>
</evidence>
<comment type="similarity">
    <text evidence="10 12">Belongs to the ApbE family.</text>
</comment>
<feature type="binding site" evidence="11">
    <location>
        <position position="168"/>
    </location>
    <ligand>
        <name>Mg(2+)</name>
        <dbReference type="ChEBI" id="CHEBI:18420"/>
    </ligand>
</feature>
<proteinExistence type="inferred from homology"/>
<evidence type="ECO:0000256" key="9">
    <source>
        <dbReference type="ARBA" id="ARBA00048540"/>
    </source>
</evidence>
<dbReference type="EMBL" id="DVOO01000029">
    <property type="protein sequence ID" value="HIV26026.1"/>
    <property type="molecule type" value="Genomic_DNA"/>
</dbReference>
<dbReference type="PROSITE" id="PS51257">
    <property type="entry name" value="PROKAR_LIPOPROTEIN"/>
    <property type="match status" value="1"/>
</dbReference>
<dbReference type="AlphaFoldDB" id="A0A9D1P3R9"/>
<dbReference type="PANTHER" id="PTHR30040">
    <property type="entry name" value="THIAMINE BIOSYNTHESIS LIPOPROTEIN APBE"/>
    <property type="match status" value="1"/>
</dbReference>
<reference evidence="13" key="1">
    <citation type="submission" date="2020-10" db="EMBL/GenBank/DDBJ databases">
        <authorList>
            <person name="Gilroy R."/>
        </authorList>
    </citation>
    <scope>NUCLEOTIDE SEQUENCE</scope>
    <source>
        <strain evidence="13">CHK188-20938</strain>
    </source>
</reference>
<evidence type="ECO:0000313" key="13">
    <source>
        <dbReference type="EMBL" id="HIV26026.1"/>
    </source>
</evidence>
<comment type="cofactor">
    <cofactor evidence="11">
        <name>Mg(2+)</name>
        <dbReference type="ChEBI" id="CHEBI:18420"/>
    </cofactor>
    <cofactor evidence="11">
        <name>Mn(2+)</name>
        <dbReference type="ChEBI" id="CHEBI:29035"/>
    </cofactor>
    <text evidence="11">Magnesium. Can also use manganese.</text>
</comment>
<feature type="binding site" evidence="11">
    <location>
        <position position="282"/>
    </location>
    <ligand>
        <name>Mg(2+)</name>
        <dbReference type="ChEBI" id="CHEBI:18420"/>
    </ligand>
</feature>
<evidence type="ECO:0000256" key="8">
    <source>
        <dbReference type="ARBA" id="ARBA00031306"/>
    </source>
</evidence>
<dbReference type="PANTHER" id="PTHR30040:SF2">
    <property type="entry name" value="FAD:PROTEIN FMN TRANSFERASE"/>
    <property type="match status" value="1"/>
</dbReference>
<dbReference type="Pfam" id="PF02424">
    <property type="entry name" value="ApbE"/>
    <property type="match status" value="1"/>
</dbReference>
<gene>
    <name evidence="13" type="ORF">IAB71_09680</name>
</gene>
<keyword evidence="12" id="KW-0472">Membrane</keyword>
<comment type="function">
    <text evidence="12">Flavin transferase that catalyzes the transfer of the FMN moiety of FAD and its covalent binding to the hydroxyl group of a threonine residue in a target flavoprotein.</text>
</comment>
<evidence type="ECO:0000256" key="3">
    <source>
        <dbReference type="ARBA" id="ARBA00022630"/>
    </source>
</evidence>
<dbReference type="Proteomes" id="UP000824169">
    <property type="component" value="Unassembled WGS sequence"/>
</dbReference>
<dbReference type="GO" id="GO:0005886">
    <property type="term" value="C:plasma membrane"/>
    <property type="evidence" value="ECO:0007669"/>
    <property type="project" value="UniProtKB-SubCell"/>
</dbReference>
<evidence type="ECO:0000256" key="2">
    <source>
        <dbReference type="ARBA" id="ARBA00016337"/>
    </source>
</evidence>
<comment type="caution">
    <text evidence="13">The sequence shown here is derived from an EMBL/GenBank/DDBJ whole genome shotgun (WGS) entry which is preliminary data.</text>
</comment>
<evidence type="ECO:0000256" key="4">
    <source>
        <dbReference type="ARBA" id="ARBA00022679"/>
    </source>
</evidence>